<feature type="repeat" description="WD" evidence="9">
    <location>
        <begin position="59"/>
        <end position="90"/>
    </location>
</feature>
<dbReference type="SUPFAM" id="SSF50978">
    <property type="entry name" value="WD40 repeat-like"/>
    <property type="match status" value="1"/>
</dbReference>
<feature type="repeat" description="WD" evidence="9">
    <location>
        <begin position="160"/>
        <end position="201"/>
    </location>
</feature>
<feature type="repeat" description="WD" evidence="9">
    <location>
        <begin position="118"/>
        <end position="159"/>
    </location>
</feature>
<dbReference type="AlphaFoldDB" id="A0A0G2GT55"/>
<dbReference type="GO" id="GO:0006281">
    <property type="term" value="P:DNA repair"/>
    <property type="evidence" value="ECO:0007669"/>
    <property type="project" value="UniProtKB-KW"/>
</dbReference>
<evidence type="ECO:0000256" key="1">
    <source>
        <dbReference type="ARBA" id="ARBA00004123"/>
    </source>
</evidence>
<keyword evidence="7" id="KW-0234">DNA repair</keyword>
<dbReference type="PANTHER" id="PTHR15271:SF4">
    <property type="entry name" value="CHROMATIN ASSEMBLY FACTOR 1 SUBUNIT B"/>
    <property type="match status" value="1"/>
</dbReference>
<dbReference type="InterPro" id="IPR015943">
    <property type="entry name" value="WD40/YVTN_repeat-like_dom_sf"/>
</dbReference>
<dbReference type="PROSITE" id="PS50082">
    <property type="entry name" value="WD_REPEATS_2"/>
    <property type="match status" value="4"/>
</dbReference>
<keyword evidence="6" id="KW-0156">Chromatin regulator</keyword>
<dbReference type="InterPro" id="IPR055410">
    <property type="entry name" value="Beta-prop_CAF1B_HIR1"/>
</dbReference>
<keyword evidence="4" id="KW-0677">Repeat</keyword>
<evidence type="ECO:0000256" key="7">
    <source>
        <dbReference type="ARBA" id="ARBA00023204"/>
    </source>
</evidence>
<evidence type="ECO:0000313" key="11">
    <source>
        <dbReference type="EMBL" id="KKY19960.1"/>
    </source>
</evidence>
<accession>A0A0G2GT55</accession>
<reference evidence="11 12" key="1">
    <citation type="submission" date="2015-03" db="EMBL/GenBank/DDBJ databases">
        <authorList>
            <person name="Morales-Cruz A."/>
            <person name="Amrine K.C."/>
            <person name="Cantu D."/>
        </authorList>
    </citation>
    <scope>NUCLEOTIDE SEQUENCE [LARGE SCALE GENOMIC DNA]</scope>
    <source>
        <strain evidence="11">DS831</strain>
    </source>
</reference>
<dbReference type="FunFam" id="2.130.10.10:FF:000461">
    <property type="entry name" value="Chromatin assembly factor 1 subunit B"/>
    <property type="match status" value="1"/>
</dbReference>
<comment type="similarity">
    <text evidence="2">Belongs to the WD repeat HIR1 family.</text>
</comment>
<keyword evidence="5" id="KW-0227">DNA damage</keyword>
<dbReference type="Pfam" id="PF24105">
    <property type="entry name" value="Beta-prop_CAF1B_HIR1"/>
    <property type="match status" value="1"/>
</dbReference>
<evidence type="ECO:0000256" key="5">
    <source>
        <dbReference type="ARBA" id="ARBA00022763"/>
    </source>
</evidence>
<protein>
    <submittedName>
        <fullName evidence="11">Putative chromatin assembly factor 1 subunit</fullName>
    </submittedName>
</protein>
<dbReference type="InterPro" id="IPR045145">
    <property type="entry name" value="PTHR15271"/>
</dbReference>
<dbReference type="PANTHER" id="PTHR15271">
    <property type="entry name" value="CHROMATIN ASSEMBLY FACTOR 1 SUBUNIT B"/>
    <property type="match status" value="1"/>
</dbReference>
<evidence type="ECO:0000256" key="2">
    <source>
        <dbReference type="ARBA" id="ARBA00007306"/>
    </source>
</evidence>
<dbReference type="GO" id="GO:0005634">
    <property type="term" value="C:nucleus"/>
    <property type="evidence" value="ECO:0007669"/>
    <property type="project" value="UniProtKB-SubCell"/>
</dbReference>
<evidence type="ECO:0000259" key="10">
    <source>
        <dbReference type="Pfam" id="PF24105"/>
    </source>
</evidence>
<feature type="domain" description="CAF1B/HIR1 beta-propeller" evidence="10">
    <location>
        <begin position="7"/>
        <end position="274"/>
    </location>
</feature>
<feature type="repeat" description="WD" evidence="9">
    <location>
        <begin position="10"/>
        <end position="52"/>
    </location>
</feature>
<evidence type="ECO:0000313" key="12">
    <source>
        <dbReference type="Proteomes" id="UP000034182"/>
    </source>
</evidence>
<dbReference type="InterPro" id="IPR001680">
    <property type="entry name" value="WD40_rpt"/>
</dbReference>
<keyword evidence="8" id="KW-0539">Nucleus</keyword>
<dbReference type="GO" id="GO:0006335">
    <property type="term" value="P:DNA replication-dependent chromatin assembly"/>
    <property type="evidence" value="ECO:0007669"/>
    <property type="project" value="InterPro"/>
</dbReference>
<reference evidence="11 12" key="2">
    <citation type="submission" date="2015-05" db="EMBL/GenBank/DDBJ databases">
        <title>Distinctive expansion of gene families associated with plant cell wall degradation and secondary metabolism in the genomes of grapevine trunk pathogens.</title>
        <authorList>
            <person name="Lawrence D.P."/>
            <person name="Travadon R."/>
            <person name="Rolshausen P.E."/>
            <person name="Baumgartner K."/>
        </authorList>
    </citation>
    <scope>NUCLEOTIDE SEQUENCE [LARGE SCALE GENOMIC DNA]</scope>
    <source>
        <strain evidence="11">DS831</strain>
    </source>
</reference>
<organism evidence="11 12">
    <name type="scientific">Diplodia seriata</name>
    <dbReference type="NCBI Taxonomy" id="420778"/>
    <lineage>
        <taxon>Eukaryota</taxon>
        <taxon>Fungi</taxon>
        <taxon>Dikarya</taxon>
        <taxon>Ascomycota</taxon>
        <taxon>Pezizomycotina</taxon>
        <taxon>Dothideomycetes</taxon>
        <taxon>Dothideomycetes incertae sedis</taxon>
        <taxon>Botryosphaeriales</taxon>
        <taxon>Botryosphaeriaceae</taxon>
        <taxon>Diplodia</taxon>
    </lineage>
</organism>
<dbReference type="GO" id="GO:0033186">
    <property type="term" value="C:CAF-1 complex"/>
    <property type="evidence" value="ECO:0007669"/>
    <property type="project" value="TreeGrafter"/>
</dbReference>
<evidence type="ECO:0000256" key="4">
    <source>
        <dbReference type="ARBA" id="ARBA00022737"/>
    </source>
</evidence>
<gene>
    <name evidence="11" type="ORF">UCDDS831_g05070</name>
</gene>
<evidence type="ECO:0000256" key="8">
    <source>
        <dbReference type="ARBA" id="ARBA00023242"/>
    </source>
</evidence>
<sequence>MKAAPLLVAWHDDNAAIYSAHFEPSGKGRLATAGGDNNVRLWKIEASGEDRKVSYLSTLVKHTQAVNVVRWSPRGELLASAGDDGNVLLWVPSETQAHRPFGEDGLDDKETWRVKHMCRSLGSEIYDLAWSPDGAFFITGSMDNIARIYNAQNGQIVRQIAEHSHYVQGVAWDPLNEFVATQSSDRSVHIYTLKTKDGQFSLAQHSKVTKMDLPARRVLLFTPAGQYKTLNPGNPDGAKTSDDSINTVYIYTRAGLNKPPIAYLPGHKKPSIAVYGRQHAPDDIL</sequence>
<name>A0A0G2GT55_9PEZI</name>
<dbReference type="Proteomes" id="UP000034182">
    <property type="component" value="Unassembled WGS sequence"/>
</dbReference>
<dbReference type="InterPro" id="IPR036322">
    <property type="entry name" value="WD40_repeat_dom_sf"/>
</dbReference>
<dbReference type="SMART" id="SM00320">
    <property type="entry name" value="WD40"/>
    <property type="match status" value="4"/>
</dbReference>
<proteinExistence type="inferred from homology"/>
<keyword evidence="3 9" id="KW-0853">WD repeat</keyword>
<evidence type="ECO:0000256" key="3">
    <source>
        <dbReference type="ARBA" id="ARBA00022574"/>
    </source>
</evidence>
<dbReference type="Gene3D" id="2.130.10.10">
    <property type="entry name" value="YVTN repeat-like/Quinoprotein amine dehydrogenase"/>
    <property type="match status" value="1"/>
</dbReference>
<comment type="subcellular location">
    <subcellularLocation>
        <location evidence="1">Nucleus</location>
    </subcellularLocation>
</comment>
<comment type="caution">
    <text evidence="11">The sequence shown here is derived from an EMBL/GenBank/DDBJ whole genome shotgun (WGS) entry which is preliminary data.</text>
</comment>
<evidence type="ECO:0000256" key="6">
    <source>
        <dbReference type="ARBA" id="ARBA00022853"/>
    </source>
</evidence>
<dbReference type="EMBL" id="LAQI01000108">
    <property type="protein sequence ID" value="KKY19960.1"/>
    <property type="molecule type" value="Genomic_DNA"/>
</dbReference>
<dbReference type="PROSITE" id="PS50294">
    <property type="entry name" value="WD_REPEATS_REGION"/>
    <property type="match status" value="1"/>
</dbReference>
<dbReference type="GO" id="GO:0006334">
    <property type="term" value="P:nucleosome assembly"/>
    <property type="evidence" value="ECO:0007669"/>
    <property type="project" value="TreeGrafter"/>
</dbReference>
<evidence type="ECO:0000256" key="9">
    <source>
        <dbReference type="PROSITE-ProRule" id="PRU00221"/>
    </source>
</evidence>